<dbReference type="RefSeq" id="WP_213364431.1">
    <property type="nucleotide sequence ID" value="NZ_BSFM01000014.1"/>
</dbReference>
<evidence type="ECO:0000256" key="4">
    <source>
        <dbReference type="ARBA" id="ARBA00022842"/>
    </source>
</evidence>
<accession>A0A9W6JXW4</accession>
<dbReference type="EMBL" id="BSFM01000014">
    <property type="protein sequence ID" value="GLK84543.1"/>
    <property type="molecule type" value="Genomic_DNA"/>
</dbReference>
<proteinExistence type="predicted"/>
<name>A0A9W6JXW4_9HYPH</name>
<dbReference type="GO" id="GO:0005737">
    <property type="term" value="C:cytoplasm"/>
    <property type="evidence" value="ECO:0007669"/>
    <property type="project" value="TreeGrafter"/>
</dbReference>
<dbReference type="AlphaFoldDB" id="A0A9W6JXW4"/>
<dbReference type="CDD" id="cd04666">
    <property type="entry name" value="NUDIX_DIPP2_like_Nudt4"/>
    <property type="match status" value="1"/>
</dbReference>
<evidence type="ECO:0000313" key="5">
    <source>
        <dbReference type="EMBL" id="GLK84543.1"/>
    </source>
</evidence>
<dbReference type="Proteomes" id="UP001143330">
    <property type="component" value="Unassembled WGS sequence"/>
</dbReference>
<dbReference type="GO" id="GO:0046872">
    <property type="term" value="F:metal ion binding"/>
    <property type="evidence" value="ECO:0007669"/>
    <property type="project" value="UniProtKB-KW"/>
</dbReference>
<gene>
    <name evidence="5" type="ORF">GCM10017653_26130</name>
</gene>
<dbReference type="Gene3D" id="3.90.79.10">
    <property type="entry name" value="Nucleoside Triphosphate Pyrophosphohydrolase"/>
    <property type="match status" value="1"/>
</dbReference>
<evidence type="ECO:0000256" key="3">
    <source>
        <dbReference type="ARBA" id="ARBA00022801"/>
    </source>
</evidence>
<keyword evidence="2" id="KW-0479">Metal-binding</keyword>
<keyword evidence="6" id="KW-1185">Reference proteome</keyword>
<sequence>MAKKKNKLTRLAASGRILEQIAALPFRVTPLGQIEILLLTSRDTHRAIIPKGWPINNHKDWKSAQVEARQEAGVIGEIGRKPIGRYRYWKRLQQEFVLVKVQVFPLAVTRQLVDWPERHERVQRWFQAEGAALLVDEPELGGLIRDFAESKVWRKLAARN</sequence>
<comment type="caution">
    <text evidence="5">The sequence shown here is derived from an EMBL/GenBank/DDBJ whole genome shotgun (WGS) entry which is preliminary data.</text>
</comment>
<dbReference type="PANTHER" id="PTHR12629">
    <property type="entry name" value="DIPHOSPHOINOSITOL POLYPHOSPHATE PHOSPHOHYDROLASE"/>
    <property type="match status" value="1"/>
</dbReference>
<dbReference type="SUPFAM" id="SSF55811">
    <property type="entry name" value="Nudix"/>
    <property type="match status" value="1"/>
</dbReference>
<comment type="cofactor">
    <cofactor evidence="1">
        <name>Mg(2+)</name>
        <dbReference type="ChEBI" id="CHEBI:18420"/>
    </cofactor>
</comment>
<protein>
    <submittedName>
        <fullName evidence="5">NUDIX hydrolase</fullName>
    </submittedName>
</protein>
<evidence type="ECO:0000256" key="1">
    <source>
        <dbReference type="ARBA" id="ARBA00001946"/>
    </source>
</evidence>
<reference evidence="5" key="2">
    <citation type="submission" date="2023-01" db="EMBL/GenBank/DDBJ databases">
        <authorList>
            <person name="Sun Q."/>
            <person name="Evtushenko L."/>
        </authorList>
    </citation>
    <scope>NUCLEOTIDE SEQUENCE</scope>
    <source>
        <strain evidence="5">VKM B-2789</strain>
    </source>
</reference>
<dbReference type="GO" id="GO:0016462">
    <property type="term" value="F:pyrophosphatase activity"/>
    <property type="evidence" value="ECO:0007669"/>
    <property type="project" value="InterPro"/>
</dbReference>
<evidence type="ECO:0000313" key="6">
    <source>
        <dbReference type="Proteomes" id="UP001143330"/>
    </source>
</evidence>
<keyword evidence="4" id="KW-0460">Magnesium</keyword>
<reference evidence="5" key="1">
    <citation type="journal article" date="2014" name="Int. J. Syst. Evol. Microbiol.">
        <title>Complete genome sequence of Corynebacterium casei LMG S-19264T (=DSM 44701T), isolated from a smear-ripened cheese.</title>
        <authorList>
            <consortium name="US DOE Joint Genome Institute (JGI-PGF)"/>
            <person name="Walter F."/>
            <person name="Albersmeier A."/>
            <person name="Kalinowski J."/>
            <person name="Ruckert C."/>
        </authorList>
    </citation>
    <scope>NUCLEOTIDE SEQUENCE</scope>
    <source>
        <strain evidence="5">VKM B-2789</strain>
    </source>
</reference>
<keyword evidence="3 5" id="KW-0378">Hydrolase</keyword>
<dbReference type="PANTHER" id="PTHR12629:SF0">
    <property type="entry name" value="DIPHOSPHOINOSITOL-POLYPHOSPHATE DIPHOSPHATASE"/>
    <property type="match status" value="1"/>
</dbReference>
<organism evidence="5 6">
    <name type="scientific">Ancylobacter defluvii</name>
    <dbReference type="NCBI Taxonomy" id="1282440"/>
    <lineage>
        <taxon>Bacteria</taxon>
        <taxon>Pseudomonadati</taxon>
        <taxon>Pseudomonadota</taxon>
        <taxon>Alphaproteobacteria</taxon>
        <taxon>Hyphomicrobiales</taxon>
        <taxon>Xanthobacteraceae</taxon>
        <taxon>Ancylobacter</taxon>
    </lineage>
</organism>
<dbReference type="InterPro" id="IPR047198">
    <property type="entry name" value="DDP-like_NUDIX"/>
</dbReference>
<dbReference type="InterPro" id="IPR015797">
    <property type="entry name" value="NUDIX_hydrolase-like_dom_sf"/>
</dbReference>
<evidence type="ECO:0000256" key="2">
    <source>
        <dbReference type="ARBA" id="ARBA00022723"/>
    </source>
</evidence>